<keyword evidence="2" id="KW-0813">Transport</keyword>
<dbReference type="EMBL" id="BOPF01000024">
    <property type="protein sequence ID" value="GIJ49104.1"/>
    <property type="molecule type" value="Genomic_DNA"/>
</dbReference>
<evidence type="ECO:0000313" key="7">
    <source>
        <dbReference type="Proteomes" id="UP000619260"/>
    </source>
</evidence>
<name>A0A8J4DSU9_9ACTN</name>
<dbReference type="PANTHER" id="PTHR30006">
    <property type="entry name" value="THIAMINE-BINDING PERIPLASMIC PROTEIN-RELATED"/>
    <property type="match status" value="1"/>
</dbReference>
<dbReference type="Gene3D" id="3.40.190.10">
    <property type="entry name" value="Periplasmic binding protein-like II"/>
    <property type="match status" value="2"/>
</dbReference>
<accession>A0A8J4DSU9</accession>
<comment type="caution">
    <text evidence="6">The sequence shown here is derived from an EMBL/GenBank/DDBJ whole genome shotgun (WGS) entry which is preliminary data.</text>
</comment>
<dbReference type="GO" id="GO:0015888">
    <property type="term" value="P:thiamine transport"/>
    <property type="evidence" value="ECO:0007669"/>
    <property type="project" value="TreeGrafter"/>
</dbReference>
<dbReference type="PROSITE" id="PS51257">
    <property type="entry name" value="PROKAR_LIPOPROTEIN"/>
    <property type="match status" value="1"/>
</dbReference>
<gene>
    <name evidence="6" type="ORF">Val02_59900</name>
</gene>
<organism evidence="6 7">
    <name type="scientific">Virgisporangium aliadipatigenens</name>
    <dbReference type="NCBI Taxonomy" id="741659"/>
    <lineage>
        <taxon>Bacteria</taxon>
        <taxon>Bacillati</taxon>
        <taxon>Actinomycetota</taxon>
        <taxon>Actinomycetes</taxon>
        <taxon>Micromonosporales</taxon>
        <taxon>Micromonosporaceae</taxon>
        <taxon>Virgisporangium</taxon>
    </lineage>
</organism>
<dbReference type="GO" id="GO:0030975">
    <property type="term" value="F:thiamine binding"/>
    <property type="evidence" value="ECO:0007669"/>
    <property type="project" value="TreeGrafter"/>
</dbReference>
<evidence type="ECO:0000313" key="6">
    <source>
        <dbReference type="EMBL" id="GIJ49104.1"/>
    </source>
</evidence>
<protein>
    <submittedName>
        <fullName evidence="6">ABC transporter substrate-binding protein</fullName>
    </submittedName>
</protein>
<dbReference type="PANTHER" id="PTHR30006:SF3">
    <property type="entry name" value="THIAMINE-BINDING PERIPLASMIC PROTEIN"/>
    <property type="match status" value="1"/>
</dbReference>
<comment type="subcellular location">
    <subcellularLocation>
        <location evidence="1">Periplasm</location>
    </subcellularLocation>
</comment>
<keyword evidence="4" id="KW-0574">Periplasm</keyword>
<dbReference type="GO" id="GO:0030288">
    <property type="term" value="C:outer membrane-bounded periplasmic space"/>
    <property type="evidence" value="ECO:0007669"/>
    <property type="project" value="TreeGrafter"/>
</dbReference>
<dbReference type="Proteomes" id="UP000619260">
    <property type="component" value="Unassembled WGS sequence"/>
</dbReference>
<reference evidence="6" key="1">
    <citation type="submission" date="2021-01" db="EMBL/GenBank/DDBJ databases">
        <title>Whole genome shotgun sequence of Virgisporangium aliadipatigenens NBRC 105644.</title>
        <authorList>
            <person name="Komaki H."/>
            <person name="Tamura T."/>
        </authorList>
    </citation>
    <scope>NUCLEOTIDE SEQUENCE</scope>
    <source>
        <strain evidence="6">NBRC 105644</strain>
    </source>
</reference>
<dbReference type="Pfam" id="PF13416">
    <property type="entry name" value="SBP_bac_8"/>
    <property type="match status" value="1"/>
</dbReference>
<dbReference type="SUPFAM" id="SSF53850">
    <property type="entry name" value="Periplasmic binding protein-like II"/>
    <property type="match status" value="1"/>
</dbReference>
<sequence>MHRIRRAFAVLGVVLLAGCATQSEAADSTSVTLVFAAYGGAGQQAMIDRYQKPYTADRPNITFVNTSPPDLAKVRTQVENKAVKWDVIAVPPAAAIQGCGTLFEPLDLSAVDRSKLVEGTIGKCYVGNWFNANPVAYRTDAFPDPAKAPKRLADFFDLQRFPGKRAILTNLQNGILEYPLLADGVAPSSLYPLDVDRALNKLGTIRSQTTFAANLGNLQQAIATGQIDMFIIPDSRLVPLLNEGIRITIIWDVTQIALNAFAVPKGSKKKEPARQFLETLVTPAAVTGISEALGTAPIIKGIQPNLSANAKLVEVFGPVNTGQTVVQNVDWYGANFDSVTAKLANWLK</sequence>
<evidence type="ECO:0000256" key="4">
    <source>
        <dbReference type="ARBA" id="ARBA00022764"/>
    </source>
</evidence>
<dbReference type="InterPro" id="IPR006059">
    <property type="entry name" value="SBP"/>
</dbReference>
<evidence type="ECO:0000256" key="5">
    <source>
        <dbReference type="SAM" id="SignalP"/>
    </source>
</evidence>
<dbReference type="RefSeq" id="WP_203902569.1">
    <property type="nucleotide sequence ID" value="NZ_BOPF01000024.1"/>
</dbReference>
<proteinExistence type="predicted"/>
<evidence type="ECO:0000256" key="2">
    <source>
        <dbReference type="ARBA" id="ARBA00022448"/>
    </source>
</evidence>
<keyword evidence="3 5" id="KW-0732">Signal</keyword>
<dbReference type="AlphaFoldDB" id="A0A8J4DSU9"/>
<feature type="chain" id="PRO_5035150690" evidence="5">
    <location>
        <begin position="26"/>
        <end position="348"/>
    </location>
</feature>
<dbReference type="GO" id="GO:0030976">
    <property type="term" value="F:thiamine pyrophosphate binding"/>
    <property type="evidence" value="ECO:0007669"/>
    <property type="project" value="TreeGrafter"/>
</dbReference>
<keyword evidence="7" id="KW-1185">Reference proteome</keyword>
<evidence type="ECO:0000256" key="3">
    <source>
        <dbReference type="ARBA" id="ARBA00022729"/>
    </source>
</evidence>
<feature type="signal peptide" evidence="5">
    <location>
        <begin position="1"/>
        <end position="25"/>
    </location>
</feature>
<evidence type="ECO:0000256" key="1">
    <source>
        <dbReference type="ARBA" id="ARBA00004418"/>
    </source>
</evidence>